<reference evidence="3 4" key="1">
    <citation type="journal article" date="2013" name="BMC Genomics">
        <title>The miniature genome of a carnivorous plant Genlisea aurea contains a low number of genes and short non-coding sequences.</title>
        <authorList>
            <person name="Leushkin E.V."/>
            <person name="Sutormin R.A."/>
            <person name="Nabieva E.R."/>
            <person name="Penin A.A."/>
            <person name="Kondrashov A.S."/>
            <person name="Logacheva M.D."/>
        </authorList>
    </citation>
    <scope>NUCLEOTIDE SEQUENCE [LARGE SCALE GENOMIC DNA]</scope>
</reference>
<gene>
    <name evidence="3" type="ORF">M569_13034</name>
</gene>
<keyword evidence="4" id="KW-1185">Reference proteome</keyword>
<dbReference type="OrthoDB" id="2195431at2759"/>
<protein>
    <submittedName>
        <fullName evidence="3">Uncharacterized protein</fullName>
    </submittedName>
</protein>
<evidence type="ECO:0000313" key="3">
    <source>
        <dbReference type="EMBL" id="EPS61760.1"/>
    </source>
</evidence>
<dbReference type="PANTHER" id="PTHR46765:SF1">
    <property type="entry name" value="P-LOOP CONTAINING NUCLEOSIDE TRIPHOSPHATE HYDROLASES SUPERFAMILY PROTEIN"/>
    <property type="match status" value="1"/>
</dbReference>
<accession>S8C4E9</accession>
<comment type="caution">
    <text evidence="3">The sequence shown here is derived from an EMBL/GenBank/DDBJ whole genome shotgun (WGS) entry which is preliminary data.</text>
</comment>
<dbReference type="GO" id="GO:0005634">
    <property type="term" value="C:nucleus"/>
    <property type="evidence" value="ECO:0007669"/>
    <property type="project" value="UniProtKB-SubCell"/>
</dbReference>
<dbReference type="PANTHER" id="PTHR46765">
    <property type="entry name" value="P-LOOP CONTAINING NUCLEOSIDE TRIPHOSPHATE HYDROLASES SUPERFAMILY PROTEIN"/>
    <property type="match status" value="1"/>
</dbReference>
<feature type="non-terminal residue" evidence="3">
    <location>
        <position position="1"/>
    </location>
</feature>
<name>S8C4E9_9LAMI</name>
<evidence type="ECO:0000256" key="2">
    <source>
        <dbReference type="ARBA" id="ARBA00023242"/>
    </source>
</evidence>
<dbReference type="AlphaFoldDB" id="S8C4E9"/>
<comment type="subcellular location">
    <subcellularLocation>
        <location evidence="1">Nucleus</location>
    </subcellularLocation>
</comment>
<evidence type="ECO:0000313" key="4">
    <source>
        <dbReference type="Proteomes" id="UP000015453"/>
    </source>
</evidence>
<dbReference type="EMBL" id="AUSU01006609">
    <property type="protein sequence ID" value="EPS61760.1"/>
    <property type="molecule type" value="Genomic_DNA"/>
</dbReference>
<proteinExistence type="predicted"/>
<dbReference type="InterPro" id="IPR053016">
    <property type="entry name" value="CTF18-RFC_complex"/>
</dbReference>
<evidence type="ECO:0000256" key="1">
    <source>
        <dbReference type="ARBA" id="ARBA00004123"/>
    </source>
</evidence>
<feature type="non-terminal residue" evidence="3">
    <location>
        <position position="156"/>
    </location>
</feature>
<dbReference type="Proteomes" id="UP000015453">
    <property type="component" value="Unassembled WGS sequence"/>
</dbReference>
<sequence>IFQIRKARSTGKPTRSSGSANFEFLYSMLLIHGDYELILDGIHENMLQLQYVDPVMRKTLQCVDNLVVSDMIHRYVMRTRNMYLQVYQPPIALMIRGLIARPDKNDIQWPKSFQRYRTALAGRMDSLKTWHITIPPYVGRHLSTKSFIENTVSLLL</sequence>
<keyword evidence="2" id="KW-0539">Nucleus</keyword>
<organism evidence="3 4">
    <name type="scientific">Genlisea aurea</name>
    <dbReference type="NCBI Taxonomy" id="192259"/>
    <lineage>
        <taxon>Eukaryota</taxon>
        <taxon>Viridiplantae</taxon>
        <taxon>Streptophyta</taxon>
        <taxon>Embryophyta</taxon>
        <taxon>Tracheophyta</taxon>
        <taxon>Spermatophyta</taxon>
        <taxon>Magnoliopsida</taxon>
        <taxon>eudicotyledons</taxon>
        <taxon>Gunneridae</taxon>
        <taxon>Pentapetalae</taxon>
        <taxon>asterids</taxon>
        <taxon>lamiids</taxon>
        <taxon>Lamiales</taxon>
        <taxon>Lentibulariaceae</taxon>
        <taxon>Genlisea</taxon>
    </lineage>
</organism>